<dbReference type="InterPro" id="IPR041694">
    <property type="entry name" value="ADH_N_2"/>
</dbReference>
<sequence length="81" mass="8492">MPSPGSGQVLLRTVFLSLDPYMRGRMSDAPSYSPPVAIGAVMVGGTVSRVVTSNHADFTPGEWVLGYGGCRIMSCLTAAGW</sequence>
<dbReference type="GO" id="GO:0016628">
    <property type="term" value="F:oxidoreductase activity, acting on the CH-CH group of donors, NAD or NADP as acceptor"/>
    <property type="evidence" value="ECO:0007669"/>
    <property type="project" value="InterPro"/>
</dbReference>
<keyword evidence="1 3" id="KW-0560">Oxidoreductase</keyword>
<reference evidence="3 4" key="1">
    <citation type="submission" date="2018-12" db="EMBL/GenBank/DDBJ databases">
        <authorList>
            <consortium name="Pathogen Informatics"/>
        </authorList>
    </citation>
    <scope>NUCLEOTIDE SEQUENCE [LARGE SCALE GENOMIC DNA]</scope>
    <source>
        <strain evidence="3 4">NCTC13098</strain>
    </source>
</reference>
<dbReference type="KEGG" id="rtg:NCTC13098_03879"/>
<evidence type="ECO:0000313" key="3">
    <source>
        <dbReference type="EMBL" id="VDR27509.1"/>
    </source>
</evidence>
<organism evidence="3 4">
    <name type="scientific">Raoultella terrigena</name>
    <name type="common">Klebsiella terrigena</name>
    <dbReference type="NCBI Taxonomy" id="577"/>
    <lineage>
        <taxon>Bacteria</taxon>
        <taxon>Pseudomonadati</taxon>
        <taxon>Pseudomonadota</taxon>
        <taxon>Gammaproteobacteria</taxon>
        <taxon>Enterobacterales</taxon>
        <taxon>Enterobacteriaceae</taxon>
        <taxon>Klebsiella/Raoultella group</taxon>
        <taxon>Raoultella</taxon>
    </lineage>
</organism>
<name>A0A3P8IZC0_RAOTE</name>
<proteinExistence type="predicted"/>
<evidence type="ECO:0000259" key="2">
    <source>
        <dbReference type="Pfam" id="PF16884"/>
    </source>
</evidence>
<evidence type="ECO:0000256" key="1">
    <source>
        <dbReference type="ARBA" id="ARBA00023002"/>
    </source>
</evidence>
<protein>
    <submittedName>
        <fullName evidence="3">NADPH-dependent curcumin reductase</fullName>
        <ecNumber evidence="3">1.3.1.-</ecNumber>
    </submittedName>
</protein>
<feature type="domain" description="Oxidoreductase N-terminal" evidence="2">
    <location>
        <begin position="1"/>
        <end position="79"/>
    </location>
</feature>
<dbReference type="Proteomes" id="UP000274346">
    <property type="component" value="Chromosome"/>
</dbReference>
<dbReference type="EC" id="1.3.1.-" evidence="3"/>
<dbReference type="PANTHER" id="PTHR43205">
    <property type="entry name" value="PROSTAGLANDIN REDUCTASE"/>
    <property type="match status" value="1"/>
</dbReference>
<dbReference type="PANTHER" id="PTHR43205:SF7">
    <property type="entry name" value="PROSTAGLANDIN REDUCTASE 1"/>
    <property type="match status" value="1"/>
</dbReference>
<dbReference type="SUPFAM" id="SSF50129">
    <property type="entry name" value="GroES-like"/>
    <property type="match status" value="1"/>
</dbReference>
<accession>A0A3P8IZC0</accession>
<dbReference type="Pfam" id="PF16884">
    <property type="entry name" value="ADH_N_2"/>
    <property type="match status" value="1"/>
</dbReference>
<dbReference type="AlphaFoldDB" id="A0A3P8IZC0"/>
<evidence type="ECO:0000313" key="4">
    <source>
        <dbReference type="Proteomes" id="UP000274346"/>
    </source>
</evidence>
<dbReference type="EMBL" id="LR131271">
    <property type="protein sequence ID" value="VDR27509.1"/>
    <property type="molecule type" value="Genomic_DNA"/>
</dbReference>
<dbReference type="Gene3D" id="3.90.180.10">
    <property type="entry name" value="Medium-chain alcohol dehydrogenases, catalytic domain"/>
    <property type="match status" value="1"/>
</dbReference>
<gene>
    <name evidence="3" type="primary">curA_2</name>
    <name evidence="3" type="ORF">NCTC13098_03879</name>
</gene>
<dbReference type="InterPro" id="IPR045010">
    <property type="entry name" value="MDR_fam"/>
</dbReference>
<dbReference type="InterPro" id="IPR011032">
    <property type="entry name" value="GroES-like_sf"/>
</dbReference>